<evidence type="ECO:0000313" key="2">
    <source>
        <dbReference type="Proteomes" id="UP000324222"/>
    </source>
</evidence>
<gene>
    <name evidence="1" type="ORF">E2C01_003152</name>
</gene>
<name>A0A5B7CPG1_PORTR</name>
<organism evidence="1 2">
    <name type="scientific">Portunus trituberculatus</name>
    <name type="common">Swimming crab</name>
    <name type="synonym">Neptunus trituberculatus</name>
    <dbReference type="NCBI Taxonomy" id="210409"/>
    <lineage>
        <taxon>Eukaryota</taxon>
        <taxon>Metazoa</taxon>
        <taxon>Ecdysozoa</taxon>
        <taxon>Arthropoda</taxon>
        <taxon>Crustacea</taxon>
        <taxon>Multicrustacea</taxon>
        <taxon>Malacostraca</taxon>
        <taxon>Eumalacostraca</taxon>
        <taxon>Eucarida</taxon>
        <taxon>Decapoda</taxon>
        <taxon>Pleocyemata</taxon>
        <taxon>Brachyura</taxon>
        <taxon>Eubrachyura</taxon>
        <taxon>Portunoidea</taxon>
        <taxon>Portunidae</taxon>
        <taxon>Portuninae</taxon>
        <taxon>Portunus</taxon>
    </lineage>
</organism>
<accession>A0A5B7CPG1</accession>
<sequence>MEEVMQVFRFSQTYILTVFTLLEDESSSTASVAPCTTKSHVSIATITLASGHYAIRNPRFPAETQVGLVLSVSRGLPAHWRQVGGWLGGALVSR</sequence>
<comment type="caution">
    <text evidence="1">The sequence shown here is derived from an EMBL/GenBank/DDBJ whole genome shotgun (WGS) entry which is preliminary data.</text>
</comment>
<reference evidence="1 2" key="1">
    <citation type="submission" date="2019-05" db="EMBL/GenBank/DDBJ databases">
        <title>Another draft genome of Portunus trituberculatus and its Hox gene families provides insights of decapod evolution.</title>
        <authorList>
            <person name="Jeong J.-H."/>
            <person name="Song I."/>
            <person name="Kim S."/>
            <person name="Choi T."/>
            <person name="Kim D."/>
            <person name="Ryu S."/>
            <person name="Kim W."/>
        </authorList>
    </citation>
    <scope>NUCLEOTIDE SEQUENCE [LARGE SCALE GENOMIC DNA]</scope>
    <source>
        <tissue evidence="1">Muscle</tissue>
    </source>
</reference>
<dbReference type="Proteomes" id="UP000324222">
    <property type="component" value="Unassembled WGS sequence"/>
</dbReference>
<keyword evidence="2" id="KW-1185">Reference proteome</keyword>
<protein>
    <submittedName>
        <fullName evidence="1">Uncharacterized protein</fullName>
    </submittedName>
</protein>
<dbReference type="AlphaFoldDB" id="A0A5B7CPG1"/>
<proteinExistence type="predicted"/>
<dbReference type="EMBL" id="VSRR010000121">
    <property type="protein sequence ID" value="MPC10514.1"/>
    <property type="molecule type" value="Genomic_DNA"/>
</dbReference>
<evidence type="ECO:0000313" key="1">
    <source>
        <dbReference type="EMBL" id="MPC10514.1"/>
    </source>
</evidence>